<evidence type="ECO:0008006" key="4">
    <source>
        <dbReference type="Google" id="ProtNLM"/>
    </source>
</evidence>
<gene>
    <name evidence="2" type="ORF">PGX00_04530</name>
</gene>
<organism evidence="2 3">
    <name type="scientific">Vibrio algarum</name>
    <dbReference type="NCBI Taxonomy" id="3020714"/>
    <lineage>
        <taxon>Bacteria</taxon>
        <taxon>Pseudomonadati</taxon>
        <taxon>Pseudomonadota</taxon>
        <taxon>Gammaproteobacteria</taxon>
        <taxon>Vibrionales</taxon>
        <taxon>Vibrionaceae</taxon>
        <taxon>Vibrio</taxon>
    </lineage>
</organism>
<accession>A0ABT4YN88</accession>
<dbReference type="RefSeq" id="WP_272133300.1">
    <property type="nucleotide sequence ID" value="NZ_JAQLOI010000001.1"/>
</dbReference>
<dbReference type="Proteomes" id="UP001210678">
    <property type="component" value="Unassembled WGS sequence"/>
</dbReference>
<feature type="region of interest" description="Disordered" evidence="1">
    <location>
        <begin position="272"/>
        <end position="312"/>
    </location>
</feature>
<feature type="compositionally biased region" description="Polar residues" evidence="1">
    <location>
        <begin position="281"/>
        <end position="295"/>
    </location>
</feature>
<evidence type="ECO:0000256" key="1">
    <source>
        <dbReference type="SAM" id="MobiDB-lite"/>
    </source>
</evidence>
<reference evidence="2 3" key="1">
    <citation type="submission" date="2023-01" db="EMBL/GenBank/DDBJ databases">
        <title>Vibrio sp. KJ40-1 sp.nov, isolated from marine algae.</title>
        <authorList>
            <person name="Butt M."/>
            <person name="Kim J.M.J."/>
            <person name="Jeon C.O.C."/>
        </authorList>
    </citation>
    <scope>NUCLEOTIDE SEQUENCE [LARGE SCALE GENOMIC DNA]</scope>
    <source>
        <strain evidence="2 3">KJ40-1</strain>
    </source>
</reference>
<keyword evidence="3" id="KW-1185">Reference proteome</keyword>
<evidence type="ECO:0000313" key="2">
    <source>
        <dbReference type="EMBL" id="MDB1122990.1"/>
    </source>
</evidence>
<protein>
    <recommendedName>
        <fullName evidence="4">DnaT DNA-binding domain-containing protein</fullName>
    </recommendedName>
</protein>
<dbReference type="EMBL" id="JAQLOI010000001">
    <property type="protein sequence ID" value="MDB1122990.1"/>
    <property type="molecule type" value="Genomic_DNA"/>
</dbReference>
<evidence type="ECO:0000313" key="3">
    <source>
        <dbReference type="Proteomes" id="UP001210678"/>
    </source>
</evidence>
<sequence>MSAKYTFYAWEKSPETADEKLVLLKLADMANNDGMVSFALADITQECLTSEFKLANTLTSIANQGFLEKTQVERQQGREIHWFKLLLSEDSDTVKLPVYTSTDIVQKAPATIKPMAQTSAPNWTGRFFGLYNIPATSRDSIWQKFAREINTQTTNLIRLERDFESWLDQAKQAGDLNEFVGHAKTNQKQNKVTKSKHSGSNYLSTHDLNEYDVPDWAQQTLMHAGLQVDPKLFWEKFVVYYKSRANEYISITQLLNKLRYWIVNEKQSAENRKQAEERRQLSYQNSNNQRKSLSPSEEFREYLRAQGKKPNF</sequence>
<name>A0ABT4YN88_9VIBR</name>
<proteinExistence type="predicted"/>
<comment type="caution">
    <text evidence="2">The sequence shown here is derived from an EMBL/GenBank/DDBJ whole genome shotgun (WGS) entry which is preliminary data.</text>
</comment>